<dbReference type="PANTHER" id="PTHR12771:SF2">
    <property type="entry name" value="ELMO DOMAIN-CONTAINING PROTEIN 3"/>
    <property type="match status" value="1"/>
</dbReference>
<dbReference type="PANTHER" id="PTHR12771">
    <property type="entry name" value="ENGULFMENT AND CELL MOTILITY"/>
    <property type="match status" value="1"/>
</dbReference>
<sequence length="277" mass="32061">MTLTLFINFLLYLETQVRKSEPLYTYKEAYSTLQQADYTAVQHIIKPTVERNGLSAFVHFVFGPPKLHRDMVKDREFAFCLSASSFDEAQPSHGRMLQTIYRLLTGSRFDSPRFGSHWEEIGFQGRDPSTDLRGVGVLGLVQLLYFLQHDKYGDIARDIYKLSLHPTQNFPFCVMGMNISRISLQSLREDIINKEINKRRDVMASINDFYIGTYLHLYQLWKLGRTIADSGYVLKEVETFAKKRSKDVFKNLEQYQLNGGKNVVKSEKGEDLFHSVC</sequence>
<dbReference type="InterPro" id="IPR006816">
    <property type="entry name" value="ELMO_dom"/>
</dbReference>
<evidence type="ECO:0000313" key="4">
    <source>
        <dbReference type="Proteomes" id="UP001347796"/>
    </source>
</evidence>
<name>A0AAN8PUG6_PATCE</name>
<dbReference type="Pfam" id="PF04727">
    <property type="entry name" value="ELMO_CED12"/>
    <property type="match status" value="1"/>
</dbReference>
<evidence type="ECO:0000256" key="1">
    <source>
        <dbReference type="SAM" id="SignalP"/>
    </source>
</evidence>
<organism evidence="3 4">
    <name type="scientific">Patella caerulea</name>
    <name type="common">Rayed Mediterranean limpet</name>
    <dbReference type="NCBI Taxonomy" id="87958"/>
    <lineage>
        <taxon>Eukaryota</taxon>
        <taxon>Metazoa</taxon>
        <taxon>Spiralia</taxon>
        <taxon>Lophotrochozoa</taxon>
        <taxon>Mollusca</taxon>
        <taxon>Gastropoda</taxon>
        <taxon>Patellogastropoda</taxon>
        <taxon>Patelloidea</taxon>
        <taxon>Patellidae</taxon>
        <taxon>Patella</taxon>
    </lineage>
</organism>
<comment type="caution">
    <text evidence="3">The sequence shown here is derived from an EMBL/GenBank/DDBJ whole genome shotgun (WGS) entry which is preliminary data.</text>
</comment>
<gene>
    <name evidence="3" type="ORF">SNE40_007965</name>
</gene>
<dbReference type="EMBL" id="JAZGQO010000006">
    <property type="protein sequence ID" value="KAK6185817.1"/>
    <property type="molecule type" value="Genomic_DNA"/>
</dbReference>
<feature type="signal peptide" evidence="1">
    <location>
        <begin position="1"/>
        <end position="19"/>
    </location>
</feature>
<feature type="domain" description="ELMO" evidence="2">
    <location>
        <begin position="92"/>
        <end position="252"/>
    </location>
</feature>
<protein>
    <recommendedName>
        <fullName evidence="2">ELMO domain-containing protein</fullName>
    </recommendedName>
</protein>
<dbReference type="PROSITE" id="PS51335">
    <property type="entry name" value="ELMO"/>
    <property type="match status" value="1"/>
</dbReference>
<dbReference type="Proteomes" id="UP001347796">
    <property type="component" value="Unassembled WGS sequence"/>
</dbReference>
<evidence type="ECO:0000259" key="2">
    <source>
        <dbReference type="PROSITE" id="PS51335"/>
    </source>
</evidence>
<reference evidence="3 4" key="1">
    <citation type="submission" date="2024-01" db="EMBL/GenBank/DDBJ databases">
        <title>The genome of the rayed Mediterranean limpet Patella caerulea (Linnaeus, 1758).</title>
        <authorList>
            <person name="Anh-Thu Weber A."/>
            <person name="Halstead-Nussloch G."/>
        </authorList>
    </citation>
    <scope>NUCLEOTIDE SEQUENCE [LARGE SCALE GENOMIC DNA]</scope>
    <source>
        <strain evidence="3">AATW-2023a</strain>
        <tissue evidence="3">Whole specimen</tissue>
    </source>
</reference>
<feature type="chain" id="PRO_5043003429" description="ELMO domain-containing protein" evidence="1">
    <location>
        <begin position="20"/>
        <end position="277"/>
    </location>
</feature>
<evidence type="ECO:0000313" key="3">
    <source>
        <dbReference type="EMBL" id="KAK6185817.1"/>
    </source>
</evidence>
<dbReference type="InterPro" id="IPR050868">
    <property type="entry name" value="ELMO_domain-containing"/>
</dbReference>
<accession>A0AAN8PUG6</accession>
<keyword evidence="4" id="KW-1185">Reference proteome</keyword>
<proteinExistence type="predicted"/>
<keyword evidence="1" id="KW-0732">Signal</keyword>
<dbReference type="AlphaFoldDB" id="A0AAN8PUG6"/>